<sequence>MPFSLSLPSVLRDPRGIALLLAATLTTMANATISPALAGLELRFADHPQVELLTRLLVPAPSISVVLFAPFVGILADQVGRRMLLLSGVILFVLSGLAGVILPDLNSIFVSRLVMGVAVALIMTAQTALIGDYFEGDQRQQLMGLQISARNFGGFVAIFLAGMLAAIAPEYAFLLYGLAALFLPLMWRVIVDPPRLSAAQRAAGANARPAPQPGWQLVLLGMILLQMLTSLIFFVMPTQLPFFLKSLGLDPALATGNVLGALTISGGIAALLYARLHKRIGAAGTLGLGYGIMAVGFLVLMVAANFWLALIGAILVGWGFASVMPNFVAIALKVTPAQHRGRAGGLLTMSVFLGQIISPFASMALITRYGFNGLYGVIAALLLVFALCGAGRALMVRYTAPPLAS</sequence>
<keyword evidence="5 6" id="KW-0472">Membrane</keyword>
<dbReference type="InterPro" id="IPR011701">
    <property type="entry name" value="MFS"/>
</dbReference>
<dbReference type="Pfam" id="PF07690">
    <property type="entry name" value="MFS_1"/>
    <property type="match status" value="1"/>
</dbReference>
<feature type="transmembrane region" description="Helical" evidence="6">
    <location>
        <begin position="217"/>
        <end position="240"/>
    </location>
</feature>
<evidence type="ECO:0000256" key="5">
    <source>
        <dbReference type="ARBA" id="ARBA00023136"/>
    </source>
</evidence>
<feature type="transmembrane region" description="Helical" evidence="6">
    <location>
        <begin position="252"/>
        <end position="273"/>
    </location>
</feature>
<evidence type="ECO:0000256" key="3">
    <source>
        <dbReference type="ARBA" id="ARBA00022692"/>
    </source>
</evidence>
<dbReference type="AlphaFoldDB" id="A0A2R4MBW6"/>
<feature type="transmembrane region" description="Helical" evidence="6">
    <location>
        <begin position="280"/>
        <end position="300"/>
    </location>
</feature>
<proteinExistence type="predicted"/>
<dbReference type="KEGG" id="mmyr:MXMO3_00893"/>
<evidence type="ECO:0000256" key="6">
    <source>
        <dbReference type="SAM" id="Phobius"/>
    </source>
</evidence>
<dbReference type="CDD" id="cd17473">
    <property type="entry name" value="MFS_arabinose_efflux_permease_like"/>
    <property type="match status" value="1"/>
</dbReference>
<dbReference type="InterPro" id="IPR020846">
    <property type="entry name" value="MFS_dom"/>
</dbReference>
<evidence type="ECO:0000256" key="1">
    <source>
        <dbReference type="ARBA" id="ARBA00004651"/>
    </source>
</evidence>
<keyword evidence="2" id="KW-1003">Cell membrane</keyword>
<reference evidence="8 9" key="1">
    <citation type="submission" date="2017-05" db="EMBL/GenBank/DDBJ databases">
        <title>Genome Analysis of Maritalea myrionectae HL2708#5.</title>
        <authorList>
            <consortium name="Cotde Inc.-PKNU"/>
            <person name="Jang D."/>
            <person name="Oh H.-M."/>
        </authorList>
    </citation>
    <scope>NUCLEOTIDE SEQUENCE [LARGE SCALE GENOMIC DNA]</scope>
    <source>
        <strain evidence="8 9">HL2708#5</strain>
    </source>
</reference>
<dbReference type="InterPro" id="IPR005829">
    <property type="entry name" value="Sugar_transporter_CS"/>
</dbReference>
<dbReference type="EMBL" id="CP021330">
    <property type="protein sequence ID" value="AVX03425.1"/>
    <property type="molecule type" value="Genomic_DNA"/>
</dbReference>
<feature type="transmembrane region" description="Helical" evidence="6">
    <location>
        <begin position="373"/>
        <end position="395"/>
    </location>
</feature>
<gene>
    <name evidence="8" type="ORF">MXMO3_00893</name>
</gene>
<evidence type="ECO:0000256" key="2">
    <source>
        <dbReference type="ARBA" id="ARBA00022475"/>
    </source>
</evidence>
<feature type="transmembrane region" description="Helical" evidence="6">
    <location>
        <begin position="151"/>
        <end position="167"/>
    </location>
</feature>
<feature type="transmembrane region" description="Helical" evidence="6">
    <location>
        <begin position="306"/>
        <end position="332"/>
    </location>
</feature>
<feature type="transmembrane region" description="Helical" evidence="6">
    <location>
        <begin position="108"/>
        <end position="130"/>
    </location>
</feature>
<dbReference type="SUPFAM" id="SSF103473">
    <property type="entry name" value="MFS general substrate transporter"/>
    <property type="match status" value="1"/>
</dbReference>
<dbReference type="InterPro" id="IPR036259">
    <property type="entry name" value="MFS_trans_sf"/>
</dbReference>
<protein>
    <submittedName>
        <fullName evidence="8">Quinolone resistance protein NorA</fullName>
    </submittedName>
</protein>
<dbReference type="PANTHER" id="PTHR43124">
    <property type="entry name" value="PURINE EFFLUX PUMP PBUE"/>
    <property type="match status" value="1"/>
</dbReference>
<feature type="transmembrane region" description="Helical" evidence="6">
    <location>
        <begin position="83"/>
        <end position="102"/>
    </location>
</feature>
<dbReference type="GO" id="GO:0022857">
    <property type="term" value="F:transmembrane transporter activity"/>
    <property type="evidence" value="ECO:0007669"/>
    <property type="project" value="InterPro"/>
</dbReference>
<organism evidence="8 9">
    <name type="scientific">Maritalea myrionectae</name>
    <dbReference type="NCBI Taxonomy" id="454601"/>
    <lineage>
        <taxon>Bacteria</taxon>
        <taxon>Pseudomonadati</taxon>
        <taxon>Pseudomonadota</taxon>
        <taxon>Alphaproteobacteria</taxon>
        <taxon>Hyphomicrobiales</taxon>
        <taxon>Devosiaceae</taxon>
        <taxon>Maritalea</taxon>
    </lineage>
</organism>
<dbReference type="GO" id="GO:0005886">
    <property type="term" value="C:plasma membrane"/>
    <property type="evidence" value="ECO:0007669"/>
    <property type="project" value="UniProtKB-SubCell"/>
</dbReference>
<keyword evidence="9" id="KW-1185">Reference proteome</keyword>
<evidence type="ECO:0000256" key="4">
    <source>
        <dbReference type="ARBA" id="ARBA00022989"/>
    </source>
</evidence>
<evidence type="ECO:0000313" key="9">
    <source>
        <dbReference type="Proteomes" id="UP000258927"/>
    </source>
</evidence>
<evidence type="ECO:0000313" key="8">
    <source>
        <dbReference type="EMBL" id="AVX03425.1"/>
    </source>
</evidence>
<dbReference type="PANTHER" id="PTHR43124:SF3">
    <property type="entry name" value="CHLORAMPHENICOL EFFLUX PUMP RV0191"/>
    <property type="match status" value="1"/>
</dbReference>
<dbReference type="PROSITE" id="PS00216">
    <property type="entry name" value="SUGAR_TRANSPORT_1"/>
    <property type="match status" value="1"/>
</dbReference>
<dbReference type="PROSITE" id="PS50850">
    <property type="entry name" value="MFS"/>
    <property type="match status" value="1"/>
</dbReference>
<keyword evidence="4 6" id="KW-1133">Transmembrane helix</keyword>
<evidence type="ECO:0000259" key="7">
    <source>
        <dbReference type="PROSITE" id="PS50850"/>
    </source>
</evidence>
<dbReference type="Gene3D" id="1.20.1250.20">
    <property type="entry name" value="MFS general substrate transporter like domains"/>
    <property type="match status" value="1"/>
</dbReference>
<name>A0A2R4MBW6_9HYPH</name>
<dbReference type="RefSeq" id="WP_117395072.1">
    <property type="nucleotide sequence ID" value="NZ_CP021330.1"/>
</dbReference>
<accession>A0A2R4MBW6</accession>
<feature type="domain" description="Major facilitator superfamily (MFS) profile" evidence="7">
    <location>
        <begin position="15"/>
        <end position="404"/>
    </location>
</feature>
<comment type="subcellular location">
    <subcellularLocation>
        <location evidence="1">Cell membrane</location>
        <topology evidence="1">Multi-pass membrane protein</topology>
    </subcellularLocation>
</comment>
<feature type="transmembrane region" description="Helical" evidence="6">
    <location>
        <begin position="173"/>
        <end position="191"/>
    </location>
</feature>
<dbReference type="STRING" id="1122213.GCA_000423365_01903"/>
<keyword evidence="3 6" id="KW-0812">Transmembrane</keyword>
<feature type="transmembrane region" description="Helical" evidence="6">
    <location>
        <begin position="55"/>
        <end position="76"/>
    </location>
</feature>
<dbReference type="Proteomes" id="UP000258927">
    <property type="component" value="Chromosome"/>
</dbReference>
<dbReference type="InterPro" id="IPR050189">
    <property type="entry name" value="MFS_Efflux_Transporters"/>
</dbReference>
<feature type="transmembrane region" description="Helical" evidence="6">
    <location>
        <begin position="344"/>
        <end position="367"/>
    </location>
</feature>